<proteinExistence type="predicted"/>
<evidence type="ECO:0000256" key="4">
    <source>
        <dbReference type="ARBA" id="ARBA00023136"/>
    </source>
</evidence>
<keyword evidence="3 5" id="KW-1133">Transmembrane helix</keyword>
<evidence type="ECO:0000256" key="5">
    <source>
        <dbReference type="SAM" id="Phobius"/>
    </source>
</evidence>
<gene>
    <name evidence="6" type="ORF">DFH08DRAFT_901837</name>
</gene>
<evidence type="ECO:0008006" key="8">
    <source>
        <dbReference type="Google" id="ProtNLM"/>
    </source>
</evidence>
<dbReference type="PANTHER" id="PTHR23112">
    <property type="entry name" value="G PROTEIN-COUPLED RECEPTOR 157-RELATED"/>
    <property type="match status" value="1"/>
</dbReference>
<sequence length="366" mass="41545">MAYTEFAGVLCLALVALLSLLAISFYFMKPSLRGHTYGSTHINGYFRSLLAANAVQAFGTVMNFKWAAERGVTSGLFCSAQGGIKQTGNIATALWFFVLAVHLFNLLFLRQKSTETGFWCTIVGGWSLVIFVVVIGPTAVETTAKGPYFGISGAWCWITSNYPQEQIFLEYFFEYLSAVFCCVIYTTIFLRMRGNLVAPDKRWRLRFLPSEEAWKLARRDRIDTSMVQTVRQMMWFPIVYILLIVPMTIVRRSEYGGAEVPFWVTILTDCIFNLTGLVNVVLLVETRRRMPLIVTQLPQYTRPRQTMRQTLMKACSIEPFTIERSETAEKFYIEGLARSAANSRQGSRRSSLEVTVPAQVHVDRTP</sequence>
<evidence type="ECO:0000256" key="3">
    <source>
        <dbReference type="ARBA" id="ARBA00022989"/>
    </source>
</evidence>
<dbReference type="EMBL" id="JARIHO010000091">
    <property type="protein sequence ID" value="KAJ7306819.1"/>
    <property type="molecule type" value="Genomic_DNA"/>
</dbReference>
<keyword evidence="2 5" id="KW-0812">Transmembrane</keyword>
<dbReference type="PANTHER" id="PTHR23112:SF37">
    <property type="entry name" value="G PROTEIN-COUPLED RECEPTOR GPR1"/>
    <property type="match status" value="1"/>
</dbReference>
<feature type="transmembrane region" description="Helical" evidence="5">
    <location>
        <begin position="88"/>
        <end position="109"/>
    </location>
</feature>
<evidence type="ECO:0000256" key="1">
    <source>
        <dbReference type="ARBA" id="ARBA00004141"/>
    </source>
</evidence>
<dbReference type="GO" id="GO:0005886">
    <property type="term" value="C:plasma membrane"/>
    <property type="evidence" value="ECO:0007669"/>
    <property type="project" value="TreeGrafter"/>
</dbReference>
<dbReference type="GO" id="GO:0004930">
    <property type="term" value="F:G protein-coupled receptor activity"/>
    <property type="evidence" value="ECO:0007669"/>
    <property type="project" value="TreeGrafter"/>
</dbReference>
<dbReference type="Gene3D" id="1.20.1070.10">
    <property type="entry name" value="Rhodopsin 7-helix transmembrane proteins"/>
    <property type="match status" value="1"/>
</dbReference>
<keyword evidence="7" id="KW-1185">Reference proteome</keyword>
<feature type="transmembrane region" description="Helical" evidence="5">
    <location>
        <begin position="233"/>
        <end position="250"/>
    </location>
</feature>
<comment type="subcellular location">
    <subcellularLocation>
        <location evidence="1">Membrane</location>
        <topology evidence="1">Multi-pass membrane protein</topology>
    </subcellularLocation>
</comment>
<dbReference type="GO" id="GO:0007189">
    <property type="term" value="P:adenylate cyclase-activating G protein-coupled receptor signaling pathway"/>
    <property type="evidence" value="ECO:0007669"/>
    <property type="project" value="TreeGrafter"/>
</dbReference>
<dbReference type="AlphaFoldDB" id="A0AAD6Z534"/>
<evidence type="ECO:0000313" key="7">
    <source>
        <dbReference type="Proteomes" id="UP001218218"/>
    </source>
</evidence>
<feature type="transmembrane region" description="Helical" evidence="5">
    <location>
        <begin position="6"/>
        <end position="28"/>
    </location>
</feature>
<feature type="transmembrane region" description="Helical" evidence="5">
    <location>
        <begin position="262"/>
        <end position="284"/>
    </location>
</feature>
<evidence type="ECO:0000256" key="2">
    <source>
        <dbReference type="ARBA" id="ARBA00022692"/>
    </source>
</evidence>
<dbReference type="Proteomes" id="UP001218218">
    <property type="component" value="Unassembled WGS sequence"/>
</dbReference>
<organism evidence="6 7">
    <name type="scientific">Mycena albidolilacea</name>
    <dbReference type="NCBI Taxonomy" id="1033008"/>
    <lineage>
        <taxon>Eukaryota</taxon>
        <taxon>Fungi</taxon>
        <taxon>Dikarya</taxon>
        <taxon>Basidiomycota</taxon>
        <taxon>Agaricomycotina</taxon>
        <taxon>Agaricomycetes</taxon>
        <taxon>Agaricomycetidae</taxon>
        <taxon>Agaricales</taxon>
        <taxon>Marasmiineae</taxon>
        <taxon>Mycenaceae</taxon>
        <taxon>Mycena</taxon>
    </lineage>
</organism>
<feature type="transmembrane region" description="Helical" evidence="5">
    <location>
        <begin position="172"/>
        <end position="192"/>
    </location>
</feature>
<accession>A0AAD6Z534</accession>
<protein>
    <recommendedName>
        <fullName evidence="8">Glucose receptor Git3 N-terminal domain-containing protein</fullName>
    </recommendedName>
</protein>
<evidence type="ECO:0000313" key="6">
    <source>
        <dbReference type="EMBL" id="KAJ7306819.1"/>
    </source>
</evidence>
<feature type="transmembrane region" description="Helical" evidence="5">
    <location>
        <begin position="116"/>
        <end position="140"/>
    </location>
</feature>
<keyword evidence="4 5" id="KW-0472">Membrane</keyword>
<reference evidence="6" key="1">
    <citation type="submission" date="2023-03" db="EMBL/GenBank/DDBJ databases">
        <title>Massive genome expansion in bonnet fungi (Mycena s.s.) driven by repeated elements and novel gene families across ecological guilds.</title>
        <authorList>
            <consortium name="Lawrence Berkeley National Laboratory"/>
            <person name="Harder C.B."/>
            <person name="Miyauchi S."/>
            <person name="Viragh M."/>
            <person name="Kuo A."/>
            <person name="Thoen E."/>
            <person name="Andreopoulos B."/>
            <person name="Lu D."/>
            <person name="Skrede I."/>
            <person name="Drula E."/>
            <person name="Henrissat B."/>
            <person name="Morin E."/>
            <person name="Kohler A."/>
            <person name="Barry K."/>
            <person name="LaButti K."/>
            <person name="Morin E."/>
            <person name="Salamov A."/>
            <person name="Lipzen A."/>
            <person name="Mereny Z."/>
            <person name="Hegedus B."/>
            <person name="Baldrian P."/>
            <person name="Stursova M."/>
            <person name="Weitz H."/>
            <person name="Taylor A."/>
            <person name="Grigoriev I.V."/>
            <person name="Nagy L.G."/>
            <person name="Martin F."/>
            <person name="Kauserud H."/>
        </authorList>
    </citation>
    <scope>NUCLEOTIDE SEQUENCE</scope>
    <source>
        <strain evidence="6">CBHHK002</strain>
    </source>
</reference>
<comment type="caution">
    <text evidence="6">The sequence shown here is derived from an EMBL/GenBank/DDBJ whole genome shotgun (WGS) entry which is preliminary data.</text>
</comment>
<name>A0AAD6Z534_9AGAR</name>